<comment type="caution">
    <text evidence="2">The sequence shown here is derived from an EMBL/GenBank/DDBJ whole genome shotgun (WGS) entry which is preliminary data.</text>
</comment>
<organism evidence="2 3">
    <name type="scientific">Tothia fuscella</name>
    <dbReference type="NCBI Taxonomy" id="1048955"/>
    <lineage>
        <taxon>Eukaryota</taxon>
        <taxon>Fungi</taxon>
        <taxon>Dikarya</taxon>
        <taxon>Ascomycota</taxon>
        <taxon>Pezizomycotina</taxon>
        <taxon>Dothideomycetes</taxon>
        <taxon>Pleosporomycetidae</taxon>
        <taxon>Venturiales</taxon>
        <taxon>Cylindrosympodiaceae</taxon>
        <taxon>Tothia</taxon>
    </lineage>
</organism>
<sequence length="435" mass="49662">MSSSNPTIYSPLAEDKQFIRLIEILPSNSPIISCKLKTFNLSYQCPPYIALSYTWGPRDPTVKINLNGEELFIRENLSLALEIIREKQKPTVTPFEKTRREAGGLGGITASLELLGVYGPKRRLIRSSLTSKPEDTTTPTKKVEDEDVDDYDNFAVVKKPSPTDSTTWRYFWIDAICIDQSNVLERNHQVKLMSLIYSHATSVLSWLGADIDDSDILLRHMRNTANLPTQILVRQLGPQKLEDAVSALAIREYWERVWIVQEIMLGTNVTLMCGQVCCPLQQVEEFFVAIRQGFSSKDCFLSDAIYDIVHTPAWQIIRNRINWKALKYEERSLYQVLGWWKNQECEDPRDKVFGLLALLPDAVTQDLMPDYRKSAAQVRDDVMKHLKGEVGVPQAAWGYHVSKMVDIMISVSERLGVPFEGMRQHFELVFSRPGS</sequence>
<protein>
    <recommendedName>
        <fullName evidence="1">Heterokaryon incompatibility domain-containing protein</fullName>
    </recommendedName>
</protein>
<evidence type="ECO:0000313" key="2">
    <source>
        <dbReference type="EMBL" id="KAF2435386.1"/>
    </source>
</evidence>
<dbReference type="Proteomes" id="UP000800235">
    <property type="component" value="Unassembled WGS sequence"/>
</dbReference>
<name>A0A9P4P2E4_9PEZI</name>
<reference evidence="2" key="1">
    <citation type="journal article" date="2020" name="Stud. Mycol.">
        <title>101 Dothideomycetes genomes: a test case for predicting lifestyles and emergence of pathogens.</title>
        <authorList>
            <person name="Haridas S."/>
            <person name="Albert R."/>
            <person name="Binder M."/>
            <person name="Bloem J."/>
            <person name="Labutti K."/>
            <person name="Salamov A."/>
            <person name="Andreopoulos B."/>
            <person name="Baker S."/>
            <person name="Barry K."/>
            <person name="Bills G."/>
            <person name="Bluhm B."/>
            <person name="Cannon C."/>
            <person name="Castanera R."/>
            <person name="Culley D."/>
            <person name="Daum C."/>
            <person name="Ezra D."/>
            <person name="Gonzalez J."/>
            <person name="Henrissat B."/>
            <person name="Kuo A."/>
            <person name="Liang C."/>
            <person name="Lipzen A."/>
            <person name="Lutzoni F."/>
            <person name="Magnuson J."/>
            <person name="Mondo S."/>
            <person name="Nolan M."/>
            <person name="Ohm R."/>
            <person name="Pangilinan J."/>
            <person name="Park H.-J."/>
            <person name="Ramirez L."/>
            <person name="Alfaro M."/>
            <person name="Sun H."/>
            <person name="Tritt A."/>
            <person name="Yoshinaga Y."/>
            <person name="Zwiers L.-H."/>
            <person name="Turgeon B."/>
            <person name="Goodwin S."/>
            <person name="Spatafora J."/>
            <person name="Crous P."/>
            <person name="Grigoriev I."/>
        </authorList>
    </citation>
    <scope>NUCLEOTIDE SEQUENCE</scope>
    <source>
        <strain evidence="2">CBS 130266</strain>
    </source>
</reference>
<evidence type="ECO:0000259" key="1">
    <source>
        <dbReference type="Pfam" id="PF06985"/>
    </source>
</evidence>
<dbReference type="InterPro" id="IPR010730">
    <property type="entry name" value="HET"/>
</dbReference>
<dbReference type="InterPro" id="IPR052895">
    <property type="entry name" value="HetReg/Transcr_Mod"/>
</dbReference>
<evidence type="ECO:0000313" key="3">
    <source>
        <dbReference type="Proteomes" id="UP000800235"/>
    </source>
</evidence>
<feature type="domain" description="Heterokaryon incompatibility" evidence="1">
    <location>
        <begin position="167"/>
        <end position="262"/>
    </location>
</feature>
<proteinExistence type="predicted"/>
<dbReference type="AlphaFoldDB" id="A0A9P4P2E4"/>
<dbReference type="Pfam" id="PF06985">
    <property type="entry name" value="HET"/>
    <property type="match status" value="1"/>
</dbReference>
<accession>A0A9P4P2E4</accession>
<dbReference type="EMBL" id="MU007013">
    <property type="protein sequence ID" value="KAF2435386.1"/>
    <property type="molecule type" value="Genomic_DNA"/>
</dbReference>
<keyword evidence="3" id="KW-1185">Reference proteome</keyword>
<gene>
    <name evidence="2" type="ORF">EJ08DRAFT_729880</name>
</gene>
<dbReference type="PANTHER" id="PTHR24148:SF73">
    <property type="entry name" value="HET DOMAIN PROTEIN (AFU_ORTHOLOGUE AFUA_8G01020)"/>
    <property type="match status" value="1"/>
</dbReference>
<dbReference type="OrthoDB" id="194358at2759"/>
<dbReference type="PANTHER" id="PTHR24148">
    <property type="entry name" value="ANKYRIN REPEAT DOMAIN-CONTAINING PROTEIN 39 HOMOLOG-RELATED"/>
    <property type="match status" value="1"/>
</dbReference>